<feature type="domain" description="Multidrug resistance protein MdtA-like barrel-sandwich hybrid" evidence="5">
    <location>
        <begin position="112"/>
        <end position="264"/>
    </location>
</feature>
<dbReference type="NCBIfam" id="TIGR01730">
    <property type="entry name" value="RND_mfp"/>
    <property type="match status" value="1"/>
</dbReference>
<proteinExistence type="inferred from homology"/>
<evidence type="ECO:0000256" key="3">
    <source>
        <dbReference type="SAM" id="Phobius"/>
    </source>
</evidence>
<name>A0ABT5CCU0_9BACT</name>
<evidence type="ECO:0000313" key="8">
    <source>
        <dbReference type="Proteomes" id="UP001217485"/>
    </source>
</evidence>
<dbReference type="InterPro" id="IPR058792">
    <property type="entry name" value="Beta-barrel_RND_2"/>
</dbReference>
<comment type="similarity">
    <text evidence="1">Belongs to the membrane fusion protein (MFP) (TC 8.A.1) family.</text>
</comment>
<dbReference type="Pfam" id="PF25917">
    <property type="entry name" value="BSH_RND"/>
    <property type="match status" value="1"/>
</dbReference>
<dbReference type="Gene3D" id="2.40.30.170">
    <property type="match status" value="1"/>
</dbReference>
<keyword evidence="3" id="KW-0472">Membrane</keyword>
<dbReference type="InterPro" id="IPR006143">
    <property type="entry name" value="RND_pump_MFP"/>
</dbReference>
<dbReference type="RefSeq" id="WP_272101092.1">
    <property type="nucleotide sequence ID" value="NZ_JAQNDK010000004.1"/>
</dbReference>
<feature type="transmembrane region" description="Helical" evidence="3">
    <location>
        <begin position="41"/>
        <end position="61"/>
    </location>
</feature>
<dbReference type="PANTHER" id="PTHR30469">
    <property type="entry name" value="MULTIDRUG RESISTANCE PROTEIN MDTA"/>
    <property type="match status" value="1"/>
</dbReference>
<feature type="compositionally biased region" description="Pro residues" evidence="2">
    <location>
        <begin position="9"/>
        <end position="21"/>
    </location>
</feature>
<protein>
    <submittedName>
        <fullName evidence="7">Efflux RND transporter periplasmic adaptor subunit</fullName>
    </submittedName>
</protein>
<feature type="region of interest" description="Disordered" evidence="2">
    <location>
        <begin position="1"/>
        <end position="29"/>
    </location>
</feature>
<dbReference type="Gene3D" id="2.40.420.20">
    <property type="match status" value="1"/>
</dbReference>
<sequence>MSSPARRAPVPPTSAPPPPGSPADDLGFDLPPPAVLTRTRGLALGVGLVVVLGAAFAAAYLPRRNARAALEQGARAAEGAAPRVGVVAPQPVSSDRALVLPGSIQPLAETVVYPRVSGYVRKWTVDIGDKVEEGQILAEIDTPELDQELAQARAQLVQASAGLVQAEANRDLSRSSVKRYEQLVPAGVAPQEELEQRQGQAHVAEASVTVARAAITAQQANVQRILDQKKFAKVAAPFAGTVTSRTIERGALVTAGNGTPLFTIAATDPVRVFVGVPQDVAPSVRVDAPAKVTVREFAGQPFQGTIARTAGALDAATRTMNTEVRVPNPDGRLLAGMYAEVALTLPTPHRVLEIPATALYNDAKGLRVAVIDPGSRIRFAPIVVERDTGATIHVSTGLDGSERIVKLASAELSEGMAVEILPEAPPPPPPGGANR</sequence>
<dbReference type="Proteomes" id="UP001217485">
    <property type="component" value="Unassembled WGS sequence"/>
</dbReference>
<dbReference type="Gene3D" id="2.40.50.100">
    <property type="match status" value="1"/>
</dbReference>
<dbReference type="EMBL" id="JAQNDK010000004">
    <property type="protein sequence ID" value="MDC0682942.1"/>
    <property type="molecule type" value="Genomic_DNA"/>
</dbReference>
<dbReference type="Pfam" id="PF25954">
    <property type="entry name" value="Beta-barrel_RND_2"/>
    <property type="match status" value="1"/>
</dbReference>
<evidence type="ECO:0000313" key="7">
    <source>
        <dbReference type="EMBL" id="MDC0682942.1"/>
    </source>
</evidence>
<keyword evidence="3" id="KW-0812">Transmembrane</keyword>
<evidence type="ECO:0000259" key="6">
    <source>
        <dbReference type="Pfam" id="PF25954"/>
    </source>
</evidence>
<feature type="domain" description="CusB-like beta-barrel" evidence="6">
    <location>
        <begin position="273"/>
        <end position="344"/>
    </location>
</feature>
<accession>A0ABT5CCU0</accession>
<comment type="caution">
    <text evidence="7">The sequence shown here is derived from an EMBL/GenBank/DDBJ whole genome shotgun (WGS) entry which is preliminary data.</text>
</comment>
<dbReference type="InterPro" id="IPR058625">
    <property type="entry name" value="MdtA-like_BSH"/>
</dbReference>
<dbReference type="Gene3D" id="1.10.287.470">
    <property type="entry name" value="Helix hairpin bin"/>
    <property type="match status" value="1"/>
</dbReference>
<dbReference type="InterPro" id="IPR058624">
    <property type="entry name" value="MdtA-like_HH"/>
</dbReference>
<gene>
    <name evidence="7" type="ORF">POL72_34765</name>
</gene>
<organism evidence="7 8">
    <name type="scientific">Sorangium atrum</name>
    <dbReference type="NCBI Taxonomy" id="2995308"/>
    <lineage>
        <taxon>Bacteria</taxon>
        <taxon>Pseudomonadati</taxon>
        <taxon>Myxococcota</taxon>
        <taxon>Polyangia</taxon>
        <taxon>Polyangiales</taxon>
        <taxon>Polyangiaceae</taxon>
        <taxon>Sorangium</taxon>
    </lineage>
</organism>
<keyword evidence="3" id="KW-1133">Transmembrane helix</keyword>
<evidence type="ECO:0000259" key="5">
    <source>
        <dbReference type="Pfam" id="PF25917"/>
    </source>
</evidence>
<dbReference type="Pfam" id="PF25876">
    <property type="entry name" value="HH_MFP_RND"/>
    <property type="match status" value="1"/>
</dbReference>
<feature type="domain" description="Multidrug resistance protein MdtA-like alpha-helical hairpin" evidence="4">
    <location>
        <begin position="156"/>
        <end position="221"/>
    </location>
</feature>
<dbReference type="SUPFAM" id="SSF111369">
    <property type="entry name" value="HlyD-like secretion proteins"/>
    <property type="match status" value="1"/>
</dbReference>
<evidence type="ECO:0000259" key="4">
    <source>
        <dbReference type="Pfam" id="PF25876"/>
    </source>
</evidence>
<evidence type="ECO:0000256" key="2">
    <source>
        <dbReference type="SAM" id="MobiDB-lite"/>
    </source>
</evidence>
<keyword evidence="8" id="KW-1185">Reference proteome</keyword>
<evidence type="ECO:0000256" key="1">
    <source>
        <dbReference type="ARBA" id="ARBA00009477"/>
    </source>
</evidence>
<reference evidence="7 8" key="1">
    <citation type="submission" date="2023-01" db="EMBL/GenBank/DDBJ databases">
        <title>Minimal conservation of predation-associated metabolite biosynthetic gene clusters underscores biosynthetic potential of Myxococcota including descriptions for ten novel species: Archangium lansinium sp. nov., Myxococcus landrumus sp. nov., Nannocystis bai.</title>
        <authorList>
            <person name="Ahearne A."/>
            <person name="Stevens C."/>
            <person name="Dowd S."/>
        </authorList>
    </citation>
    <scope>NUCLEOTIDE SEQUENCE [LARGE SCALE GENOMIC DNA]</scope>
    <source>
        <strain evidence="7 8">WIWO2</strain>
    </source>
</reference>
<dbReference type="PANTHER" id="PTHR30469:SF37">
    <property type="entry name" value="RAGD PROTEIN"/>
    <property type="match status" value="1"/>
</dbReference>